<evidence type="ECO:0000256" key="1">
    <source>
        <dbReference type="SAM" id="SignalP"/>
    </source>
</evidence>
<dbReference type="EMBL" id="AK340121">
    <property type="protein sequence ID" value="BAH70784.1"/>
    <property type="molecule type" value="mRNA"/>
</dbReference>
<feature type="chain" id="PRO_5042802825" evidence="1">
    <location>
        <begin position="20"/>
        <end position="147"/>
    </location>
</feature>
<name>C4WSB4_ACYPI</name>
<organism evidence="2">
    <name type="scientific">Acyrthosiphon pisum</name>
    <name type="common">Pea aphid</name>
    <dbReference type="NCBI Taxonomy" id="7029"/>
    <lineage>
        <taxon>Eukaryota</taxon>
        <taxon>Metazoa</taxon>
        <taxon>Ecdysozoa</taxon>
        <taxon>Arthropoda</taxon>
        <taxon>Hexapoda</taxon>
        <taxon>Insecta</taxon>
        <taxon>Pterygota</taxon>
        <taxon>Neoptera</taxon>
        <taxon>Paraneoptera</taxon>
        <taxon>Hemiptera</taxon>
        <taxon>Sternorrhyncha</taxon>
        <taxon>Aphidomorpha</taxon>
        <taxon>Aphidoidea</taxon>
        <taxon>Aphididae</taxon>
        <taxon>Macrosiphini</taxon>
        <taxon>Acyrthosiphon</taxon>
    </lineage>
</organism>
<dbReference type="EnsemblMetazoa" id="NM_001163344.1">
    <property type="protein sequence ID" value="NP_001156816.1"/>
    <property type="gene ID" value="LOC100302480"/>
</dbReference>
<evidence type="ECO:0000313" key="2">
    <source>
        <dbReference type="EMBL" id="BAH70784.1"/>
    </source>
</evidence>
<accession>C4WSB4</accession>
<dbReference type="AlphaFoldDB" id="C4WSB4"/>
<reference evidence="2" key="1">
    <citation type="submission" date="2009-06" db="EMBL/GenBank/DDBJ databases">
        <title>A full-length cDNA resource of the pea aphid, Acyrthosiphon pisum.</title>
        <authorList>
            <person name="Shigenobu S."/>
            <person name="Nakabachi A."/>
            <person name="Richards S."/>
        </authorList>
    </citation>
    <scope>NUCLEOTIDE SEQUENCE</scope>
    <source>
        <strain evidence="2">LSR1</strain>
        <tissue evidence="2">Whole body</tissue>
    </source>
</reference>
<proteinExistence type="evidence at transcript level"/>
<sequence length="147" mass="17404">MVFFRQFLITLSVILITEAALDLVVLRNYCKDILIEYAKFQNNKHANIKNVEFEANLDKKNSTTRIYLHYKIKDIINKVSEDEIPQYMGYYTVGKNLATAYKNYYEKELEAAYNKDKKDSIHLNPVDRFCEHHITTVMEHLIKELYG</sequence>
<reference evidence="3" key="3">
    <citation type="submission" date="2022-06" db="UniProtKB">
        <authorList>
            <consortium name="EnsemblMetazoa"/>
        </authorList>
    </citation>
    <scope>IDENTIFICATION</scope>
</reference>
<reference evidence="4" key="2">
    <citation type="submission" date="2010-06" db="EMBL/GenBank/DDBJ databases">
        <authorList>
            <person name="Jiang H."/>
            <person name="Abraham K."/>
            <person name="Ali S."/>
            <person name="Alsbrooks S.L."/>
            <person name="Anim B.N."/>
            <person name="Anosike U.S."/>
            <person name="Attaway T."/>
            <person name="Bandaranaike D.P."/>
            <person name="Battles P.K."/>
            <person name="Bell S.N."/>
            <person name="Bell A.V."/>
            <person name="Beltran B."/>
            <person name="Bickham C."/>
            <person name="Bustamante Y."/>
            <person name="Caleb T."/>
            <person name="Canada A."/>
            <person name="Cardenas V."/>
            <person name="Carter K."/>
            <person name="Chacko J."/>
            <person name="Chandrabose M.N."/>
            <person name="Chavez D."/>
            <person name="Chavez A."/>
            <person name="Chen L."/>
            <person name="Chu H.-S."/>
            <person name="Claassen K.J."/>
            <person name="Cockrell R."/>
            <person name="Collins M."/>
            <person name="Cooper J.A."/>
            <person name="Cree A."/>
            <person name="Curry S.M."/>
            <person name="Da Y."/>
            <person name="Dao M.D."/>
            <person name="Das B."/>
            <person name="Davila M.-L."/>
            <person name="Davy-Carroll L."/>
            <person name="Denson S."/>
            <person name="Dinh H."/>
            <person name="Ebong V.E."/>
            <person name="Edwards J.R."/>
            <person name="Egan A."/>
            <person name="El-Daye J."/>
            <person name="Escobedo L."/>
            <person name="Fernandez S."/>
            <person name="Fernando P.R."/>
            <person name="Flagg N."/>
            <person name="Forbes L.D."/>
            <person name="Fowler R.G."/>
            <person name="Fu Q."/>
            <person name="Gabisi R.A."/>
            <person name="Ganer J."/>
            <person name="Garbino Pronczuk A."/>
            <person name="Garcia R.M."/>
            <person name="Garner T."/>
            <person name="Garrett T.E."/>
            <person name="Gonzalez D.A."/>
            <person name="Hamid H."/>
            <person name="Hawkins E.S."/>
            <person name="Hirani K."/>
            <person name="Hogues M.E."/>
            <person name="Hollins B."/>
            <person name="Hsiao C.-H."/>
            <person name="Jabil R."/>
            <person name="James M.L."/>
            <person name="Jhangiani S.N."/>
            <person name="Johnson B."/>
            <person name="Johnson Q."/>
            <person name="Joshi V."/>
            <person name="Kalu J.B."/>
            <person name="Kam C."/>
            <person name="Kashfia A."/>
            <person name="Keebler J."/>
            <person name="Kisamo H."/>
            <person name="Kovar C.L."/>
            <person name="Lago L.A."/>
            <person name="Lai C.-Y."/>
            <person name="Laidlaw J."/>
            <person name="Lara F."/>
            <person name="Le T.-K."/>
            <person name="Lee S.L."/>
            <person name="Legall F.H."/>
            <person name="Lemon S.J."/>
            <person name="Lewis L.R."/>
            <person name="Li B."/>
            <person name="Liu Y."/>
            <person name="Liu Y.-S."/>
            <person name="Lopez J."/>
            <person name="Lozado R.J."/>
            <person name="Lu J."/>
            <person name="Madu R.C."/>
            <person name="Maheshwari M."/>
            <person name="Maheshwari R."/>
            <person name="Malloy K."/>
            <person name="Martinez E."/>
            <person name="Mathew T."/>
            <person name="Mercado I.C."/>
            <person name="Mercado C."/>
            <person name="Meyer B."/>
            <person name="Montgomery K."/>
            <person name="Morgan M.B."/>
            <person name="Munidasa M."/>
            <person name="Nazareth L.V."/>
            <person name="Nelson J."/>
            <person name="Ng B.M."/>
            <person name="Nguyen N.B."/>
            <person name="Nguyen P.Q."/>
            <person name="Nguyen T."/>
            <person name="Obregon M."/>
            <person name="Okwuonu G.O."/>
            <person name="Onwere C.G."/>
            <person name="Orozco G."/>
            <person name="Parra A."/>
            <person name="Patel S."/>
            <person name="Patil S."/>
            <person name="Perez A."/>
            <person name="Perez Y."/>
            <person name="Pham C."/>
            <person name="Primus E.L."/>
            <person name="Pu L.-L."/>
            <person name="Puazo M."/>
            <person name="Qin X."/>
            <person name="Quiroz J.B."/>
            <person name="Reese J."/>
            <person name="Richards S."/>
            <person name="Rives C.M."/>
            <person name="Robberts R."/>
            <person name="Ruiz S.J."/>
            <person name="Ruiz M.J."/>
            <person name="Santibanez J."/>
            <person name="Schneider B.W."/>
            <person name="Sisson I."/>
            <person name="Smith M."/>
            <person name="Sodergren E."/>
            <person name="Song X.-Z."/>
            <person name="Song B.B."/>
            <person name="Summersgill H."/>
            <person name="Thelus R."/>
            <person name="Thornton R.D."/>
            <person name="Trejos Z.Y."/>
            <person name="Usmani K."/>
            <person name="Vattathil S."/>
            <person name="Villasana D."/>
            <person name="Walker D.L."/>
            <person name="Wang S."/>
            <person name="Wang K."/>
            <person name="White C.S."/>
            <person name="Williams A.C."/>
            <person name="Williamson J."/>
            <person name="Wilson K."/>
            <person name="Woghiren I.O."/>
            <person name="Woodworth J.R."/>
            <person name="Worley K.C."/>
            <person name="Wright R.A."/>
            <person name="Wu W."/>
            <person name="Young L."/>
            <person name="Zhang L."/>
            <person name="Zhang J."/>
            <person name="Zhu Y."/>
            <person name="Muzny D.M."/>
            <person name="Weinstock G."/>
            <person name="Gibbs R.A."/>
        </authorList>
    </citation>
    <scope>NUCLEOTIDE SEQUENCE [LARGE SCALE GENOMIC DNA]</scope>
    <source>
        <strain evidence="4">LSR1</strain>
    </source>
</reference>
<dbReference type="Proteomes" id="UP000007819">
    <property type="component" value="Unassembled WGS sequence"/>
</dbReference>
<keyword evidence="4" id="KW-1185">Reference proteome</keyword>
<gene>
    <name evidence="3" type="primary">100302480</name>
</gene>
<dbReference type="KEGG" id="api:100302480"/>
<evidence type="ECO:0000313" key="3">
    <source>
        <dbReference type="EnsemblMetazoa" id="NP_001156816.1"/>
    </source>
</evidence>
<keyword evidence="1" id="KW-0732">Signal</keyword>
<dbReference type="PhylomeDB" id="C4WSB4"/>
<evidence type="ECO:0000313" key="4">
    <source>
        <dbReference type="Proteomes" id="UP000007819"/>
    </source>
</evidence>
<feature type="signal peptide" evidence="1">
    <location>
        <begin position="1"/>
        <end position="19"/>
    </location>
</feature>
<protein>
    <submittedName>
        <fullName evidence="2 3">Uncharacterized protein</fullName>
    </submittedName>
</protein>